<comment type="similarity">
    <text evidence="2">Belongs to the membrane fusion protein (MFP) (TC 8.A.1) family.</text>
</comment>
<proteinExistence type="inferred from homology"/>
<evidence type="ECO:0000313" key="7">
    <source>
        <dbReference type="EMBL" id="MBB4843533.1"/>
    </source>
</evidence>
<reference evidence="7 8" key="1">
    <citation type="submission" date="2020-08" db="EMBL/GenBank/DDBJ databases">
        <title>Functional genomics of gut bacteria from endangered species of beetles.</title>
        <authorList>
            <person name="Carlos-Shanley C."/>
        </authorList>
    </citation>
    <scope>NUCLEOTIDE SEQUENCE [LARGE SCALE GENOMIC DNA]</scope>
    <source>
        <strain evidence="7 8">S00239</strain>
    </source>
</reference>
<sequence length="375" mass="39653">MPLQSPKALLLTPMLLLLALLSACGKPDSLPEPERAVRTLVLQADSAGMSYEYAAEIRARSESRLSFRVGGKILARKVNLGDVVKPGQLLAQLDPQDLLLARTAADAAVSAARTNRDQAAADYKRYIDLEKQGFISAAELERRSSVFKAAQSQLDQAKAQGSAQDNQTGYAQLIADVAGVVTGVDAEPGMVVAAGTPVLRIAQDGPRDVLFSVPEDQVAMFRQVASRPGALKFKLWGPGQSTSDAVLREVSAAADPVTRTFLIKADVGRVETRLGQTAVVSLQPPRTEQVIKLPLTALLQEQGKSSVWLLDPASMSLKAQPVKIAGAEGNEVVIAAGLQAGQEVVVAGVHVLKAGQKVQRYQSPALATQPASAAR</sequence>
<comment type="subcellular location">
    <subcellularLocation>
        <location evidence="1">Cell envelope</location>
    </subcellularLocation>
</comment>
<evidence type="ECO:0000259" key="5">
    <source>
        <dbReference type="Pfam" id="PF25917"/>
    </source>
</evidence>
<evidence type="ECO:0000256" key="4">
    <source>
        <dbReference type="SAM" id="SignalP"/>
    </source>
</evidence>
<feature type="domain" description="Multidrug resistance protein MdtA-like barrel-sandwich hybrid" evidence="5">
    <location>
        <begin position="68"/>
        <end position="197"/>
    </location>
</feature>
<comment type="caution">
    <text evidence="7">The sequence shown here is derived from an EMBL/GenBank/DDBJ whole genome shotgun (WGS) entry which is preliminary data.</text>
</comment>
<evidence type="ECO:0000313" key="8">
    <source>
        <dbReference type="Proteomes" id="UP000562027"/>
    </source>
</evidence>
<feature type="chain" id="PRO_5032921817" evidence="4">
    <location>
        <begin position="26"/>
        <end position="375"/>
    </location>
</feature>
<name>A0A840L9W5_9BURK</name>
<dbReference type="SUPFAM" id="SSF111369">
    <property type="entry name" value="HlyD-like secretion proteins"/>
    <property type="match status" value="1"/>
</dbReference>
<protein>
    <submittedName>
        <fullName evidence="7">RND family efflux transporter MFP subunit</fullName>
    </submittedName>
</protein>
<keyword evidence="8" id="KW-1185">Reference proteome</keyword>
<dbReference type="Gene3D" id="1.10.287.470">
    <property type="entry name" value="Helix hairpin bin"/>
    <property type="match status" value="1"/>
</dbReference>
<evidence type="ECO:0000256" key="2">
    <source>
        <dbReference type="ARBA" id="ARBA00009477"/>
    </source>
</evidence>
<dbReference type="Gene3D" id="2.40.50.100">
    <property type="match status" value="1"/>
</dbReference>
<accession>A0A840L9W5</accession>
<dbReference type="NCBIfam" id="TIGR01730">
    <property type="entry name" value="RND_mfp"/>
    <property type="match status" value="1"/>
</dbReference>
<evidence type="ECO:0000256" key="1">
    <source>
        <dbReference type="ARBA" id="ARBA00004196"/>
    </source>
</evidence>
<dbReference type="GO" id="GO:1990281">
    <property type="term" value="C:efflux pump complex"/>
    <property type="evidence" value="ECO:0007669"/>
    <property type="project" value="TreeGrafter"/>
</dbReference>
<dbReference type="RefSeq" id="WP_184298921.1">
    <property type="nucleotide sequence ID" value="NZ_JACHLP010000004.1"/>
</dbReference>
<keyword evidence="3" id="KW-0813">Transport</keyword>
<dbReference type="InterPro" id="IPR058625">
    <property type="entry name" value="MdtA-like_BSH"/>
</dbReference>
<feature type="domain" description="Multidrug resistance protein MdtA-like C-terminal permuted SH3" evidence="6">
    <location>
        <begin position="290"/>
        <end position="349"/>
    </location>
</feature>
<organism evidence="7 8">
    <name type="scientific">Roseateles oligotrophus</name>
    <dbReference type="NCBI Taxonomy" id="1769250"/>
    <lineage>
        <taxon>Bacteria</taxon>
        <taxon>Pseudomonadati</taxon>
        <taxon>Pseudomonadota</taxon>
        <taxon>Betaproteobacteria</taxon>
        <taxon>Burkholderiales</taxon>
        <taxon>Sphaerotilaceae</taxon>
        <taxon>Roseateles</taxon>
    </lineage>
</organism>
<dbReference type="InterPro" id="IPR006143">
    <property type="entry name" value="RND_pump_MFP"/>
</dbReference>
<feature type="signal peptide" evidence="4">
    <location>
        <begin position="1"/>
        <end position="25"/>
    </location>
</feature>
<dbReference type="EMBL" id="JACHLP010000004">
    <property type="protein sequence ID" value="MBB4843533.1"/>
    <property type="molecule type" value="Genomic_DNA"/>
</dbReference>
<dbReference type="Gene3D" id="2.40.420.20">
    <property type="match status" value="1"/>
</dbReference>
<dbReference type="AlphaFoldDB" id="A0A840L9W5"/>
<dbReference type="Gene3D" id="2.40.30.170">
    <property type="match status" value="1"/>
</dbReference>
<dbReference type="PANTHER" id="PTHR30469:SF38">
    <property type="entry name" value="HLYD FAMILY SECRETION PROTEIN"/>
    <property type="match status" value="1"/>
</dbReference>
<dbReference type="Pfam" id="PF25967">
    <property type="entry name" value="RND-MFP_C"/>
    <property type="match status" value="1"/>
</dbReference>
<gene>
    <name evidence="7" type="ORF">HNP55_002056</name>
</gene>
<dbReference type="PROSITE" id="PS51257">
    <property type="entry name" value="PROKAR_LIPOPROTEIN"/>
    <property type="match status" value="1"/>
</dbReference>
<evidence type="ECO:0000259" key="6">
    <source>
        <dbReference type="Pfam" id="PF25967"/>
    </source>
</evidence>
<dbReference type="Pfam" id="PF25917">
    <property type="entry name" value="BSH_RND"/>
    <property type="match status" value="1"/>
</dbReference>
<keyword evidence="4" id="KW-0732">Signal</keyword>
<dbReference type="GO" id="GO:0015562">
    <property type="term" value="F:efflux transmembrane transporter activity"/>
    <property type="evidence" value="ECO:0007669"/>
    <property type="project" value="TreeGrafter"/>
</dbReference>
<dbReference type="InterPro" id="IPR058627">
    <property type="entry name" value="MdtA-like_C"/>
</dbReference>
<dbReference type="Proteomes" id="UP000562027">
    <property type="component" value="Unassembled WGS sequence"/>
</dbReference>
<dbReference type="PANTHER" id="PTHR30469">
    <property type="entry name" value="MULTIDRUG RESISTANCE PROTEIN MDTA"/>
    <property type="match status" value="1"/>
</dbReference>
<evidence type="ECO:0000256" key="3">
    <source>
        <dbReference type="ARBA" id="ARBA00022448"/>
    </source>
</evidence>